<dbReference type="KEGG" id="hhg:XM38_041100"/>
<proteinExistence type="predicted"/>
<accession>A0A1Z3HS79</accession>
<dbReference type="EMBL" id="CP021983">
    <property type="protein sequence ID" value="ASC73148.1"/>
    <property type="molecule type" value="Genomic_DNA"/>
</dbReference>
<evidence type="ECO:0000313" key="1">
    <source>
        <dbReference type="EMBL" id="ASC73148.1"/>
    </source>
</evidence>
<evidence type="ECO:0000313" key="2">
    <source>
        <dbReference type="Proteomes" id="UP000191901"/>
    </source>
</evidence>
<sequence length="52" mass="5349">MAKDGIEVRKIPGTHAGMLTEPSVRILAQQLKAAISLALTQDSGTKTASGGE</sequence>
<organism evidence="1 2">
    <name type="scientific">Halomicronema hongdechloris C2206</name>
    <dbReference type="NCBI Taxonomy" id="1641165"/>
    <lineage>
        <taxon>Bacteria</taxon>
        <taxon>Bacillati</taxon>
        <taxon>Cyanobacteriota</taxon>
        <taxon>Cyanophyceae</taxon>
        <taxon>Nodosilineales</taxon>
        <taxon>Nodosilineaceae</taxon>
        <taxon>Halomicronema</taxon>
    </lineage>
</organism>
<dbReference type="Gene3D" id="3.40.50.1820">
    <property type="entry name" value="alpha/beta hydrolase"/>
    <property type="match status" value="1"/>
</dbReference>
<dbReference type="InterPro" id="IPR029058">
    <property type="entry name" value="AB_hydrolase_fold"/>
</dbReference>
<gene>
    <name evidence="1" type="ORF">XM38_041100</name>
</gene>
<reference evidence="1 2" key="1">
    <citation type="journal article" date="2016" name="Biochim. Biophys. Acta">
        <title>Characterization of red-shifted phycobilisomes isolated from the chlorophyll f-containing cyanobacterium Halomicronema hongdechloris.</title>
        <authorList>
            <person name="Li Y."/>
            <person name="Lin Y."/>
            <person name="Garvey C.J."/>
            <person name="Birch D."/>
            <person name="Corkery R.W."/>
            <person name="Loughlin P.C."/>
            <person name="Scheer H."/>
            <person name="Willows R.D."/>
            <person name="Chen M."/>
        </authorList>
    </citation>
    <scope>NUCLEOTIDE SEQUENCE [LARGE SCALE GENOMIC DNA]</scope>
    <source>
        <strain evidence="1 2">C2206</strain>
    </source>
</reference>
<keyword evidence="2" id="KW-1185">Reference proteome</keyword>
<dbReference type="Proteomes" id="UP000191901">
    <property type="component" value="Chromosome"/>
</dbReference>
<dbReference type="AlphaFoldDB" id="A0A1Z3HS79"/>
<name>A0A1Z3HS79_9CYAN</name>
<protein>
    <submittedName>
        <fullName evidence="1">Uncharacterized protein</fullName>
    </submittedName>
</protein>
<dbReference type="RefSeq" id="WP_187329477.1">
    <property type="nucleotide sequence ID" value="NZ_CP021983.2"/>
</dbReference>